<feature type="repeat" description="ANK" evidence="1">
    <location>
        <begin position="1186"/>
        <end position="1219"/>
    </location>
</feature>
<dbReference type="PRINTS" id="PR01415">
    <property type="entry name" value="ANKYRIN"/>
</dbReference>
<feature type="repeat" description="ANK" evidence="1">
    <location>
        <begin position="948"/>
        <end position="980"/>
    </location>
</feature>
<proteinExistence type="predicted"/>
<feature type="repeat" description="ANK" evidence="1">
    <location>
        <begin position="1562"/>
        <end position="1586"/>
    </location>
</feature>
<feature type="repeat" description="ANK" evidence="1">
    <location>
        <begin position="1824"/>
        <end position="1860"/>
    </location>
</feature>
<feature type="repeat" description="ANK" evidence="1">
    <location>
        <begin position="1626"/>
        <end position="1658"/>
    </location>
</feature>
<dbReference type="SMART" id="SM00248">
    <property type="entry name" value="ANK"/>
    <property type="match status" value="32"/>
</dbReference>
<feature type="region of interest" description="Disordered" evidence="2">
    <location>
        <begin position="2231"/>
        <end position="2486"/>
    </location>
</feature>
<feature type="repeat" description="ANK" evidence="1">
    <location>
        <begin position="1120"/>
        <end position="1152"/>
    </location>
</feature>
<feature type="repeat" description="ANK" evidence="1">
    <location>
        <begin position="1153"/>
        <end position="1185"/>
    </location>
</feature>
<dbReference type="PANTHER" id="PTHR24133:SF40">
    <property type="entry name" value="ANKYRIN REPEAT DOMAIN 44"/>
    <property type="match status" value="1"/>
</dbReference>
<feature type="compositionally biased region" description="Polar residues" evidence="2">
    <location>
        <begin position="478"/>
        <end position="490"/>
    </location>
</feature>
<keyword evidence="1" id="KW-0040">ANK repeat</keyword>
<dbReference type="Pfam" id="PF12796">
    <property type="entry name" value="Ank_2"/>
    <property type="match status" value="7"/>
</dbReference>
<feature type="region of interest" description="Disordered" evidence="2">
    <location>
        <begin position="2590"/>
        <end position="2796"/>
    </location>
</feature>
<feature type="compositionally biased region" description="Low complexity" evidence="2">
    <location>
        <begin position="445"/>
        <end position="470"/>
    </location>
</feature>
<keyword evidence="4" id="KW-1185">Reference proteome</keyword>
<feature type="repeat" description="ANK" evidence="1">
    <location>
        <begin position="726"/>
        <end position="752"/>
    </location>
</feature>
<feature type="compositionally biased region" description="Polar residues" evidence="2">
    <location>
        <begin position="2301"/>
        <end position="2334"/>
    </location>
</feature>
<name>A0AAW1RCW3_9CHLO</name>
<feature type="compositionally biased region" description="Polar residues" evidence="2">
    <location>
        <begin position="2591"/>
        <end position="2609"/>
    </location>
</feature>
<dbReference type="InterPro" id="IPR002110">
    <property type="entry name" value="Ankyrin_rpt"/>
</dbReference>
<sequence>MALKNLLFQGSQNMAGIFKFSSRQQAPSHERVHSPSSGGPTTPGSPDFGSQANGPFMADGRASSEDSRSGFLDSEEPFSPGQPAAMPPVPSSGFLHADEWEAFVADNWSIMLEQAFGACWRHHFANDVTAILHLTMQQSCLADPTLFSNWAKSALPIKLTMTPTSAKPPQDASPTAAGSTHSTHSDHPRGSDADGHSQTTPAADCNGHPSTSADSPSETCSEPASESGVAGGDAPNPEAGLQAGGKRKAAGDQSGLRGLQEPAQGYGAAMGVPGNNIIHPLDQAVSSLQQLGAAASSLGLPTTHSQPHPMYPQSGFSPGQAPAPISLLTHLANPLFHSHFGMAPAAPAPQGSLFGESGLASPYSQAPMYATSGQTMTPTQASPNLQASESFSGDAAVPSPRAPPRHFKSPGSTRTRRPVRILRPLRNPPQGGPYSDPFRPPKMLPGSGSSVDDPGSPASDPSNDAATEEANGGGATNPQPAGTHSQQAAQNGLPATHPPKPPHPPAFQFGASQMSSRALAAGPMRGSPQGGSHPRGFSGVSSRSPLGPGPETSPADGMVGSQQRAGGWLPPPMQPPGVPQSGAAPGWGNGVPARRISSGGGGPTKNKKRSAPALDAPTLPRQIHHADPSSEASDGGSTDLDTPSEAAAVAESHSDLYTQQQEYVNGDLEDPYESPPGLSPVVTMTPNVQLQQAAAVGTAAHGASQAHPFPLQLPYCRNALEGLDMTGRSPLHVAAAAGRADVVKHLLYAGCNSSKWLPADYRVAHLQSAAEVRDMMTGGAASGRLLLPTCPPIQPIWDGDAATPDSMMPPVSFQHATPLHLAAYRGHAVVVEMLLHYSGGDIRCKNAQGLTSLHMAAHQGHAEVVSRLCRVPGNEIDAIDGQGRTALHHAAALGHDDVMMELWARGCSIEPADLAGWTALHHAAEAGHVEVVAKLVIAGSHVQRMTVSGYTAAHLAARHGFHGVVDKLLLAGYPIDLLGAAIPGSAAASSVLHLAAHNGHLEMVDKLLMTGASPGLQDYRGCNALHSAAQGGHSSVFARLHEAGAPLDEVDADGASVLHHAAEGGNIHILSWLLQEGSCDPSTKTAAGCTILHYAARSGVLAVVERLMKTGCRLHEPDDMGVTPWHTACEAGNRELVSFLLARGCSVDSCTDDGSSALHFAARSGELRVVELLLEEGADPDLEDEAGQTPLHWAACVGHAAVIAKLMADHGSPSAAANKRDAQGWTPLHHAANHGARAAVVALLQAGSDADATTLQGLTALHLAVRGRCGTAAQALLSSGAAVGLADCNGSTALHFAVQLGDSGLFNAISAQPGSELGVADKQGHTLLHYAVEGGSLAIVGALLFSGFMEPPEPPSPGTYVFTPLHLAAKLGRLELLPLLLKAGFWPGTVDPCGRTSLHHAAMSGLPPACEAVPAGPARMGLQQPPTAAPVPAALPDHHHAAELLLSAGGLNWHAVDKHGCSALHYAAGAGNLQVLERLLVMGESIFRADINSWTPLMWAAAGGHVAVIQRLLVGGAALGICDKHGQGVLHVCAAKGHLEAVSTLVDALAAQKLDLHSPDRNGNSPAQLAAAEGHISVVARILDSGRQGEEKGLSALHLATQAGVIPLVRQLLALPHCDRNAQDADGLTPLHWAASKGAGGILDLLIAKGANVNITSHDGWTPLHEAATNGHVSAVKALIKAGVQVHAKTSNGLTALHNAASAGHMAVVQQLLEAGSSINARTASGTNALYNAATAGHVEAVQRLIDAGSELDVQAANGLTVLHSAASNGHCEVIEELIKAGCDLDIQAQNGCTGLHNAAANGHLATAKALINAACDLDIQNSNGNTALHVAASKDVLAGHAEVVEALLEAGADPHIKNSKSWMAVHSAAACGHFEVVLQLVKHGASWRARADCDVIKLLCRKTSYKHSYVEGRLRLAEKERQRLVKGKTGPPATAVVVGPSDEELKQLKAIADANMAALLEEEEVKKEEQEKRRSRKREKRKKKGAKPGDDGSDEEDAFDSGDALSESAGNSLSVSETPQPGSKPEPASSAASAVPVSAAAEAAPKEAARKAVPLQEDTNRQRPHTAKQTGVAPVKEQLHPTAAAKSGTEQPAKVRVKTLLTQPSSEMSVPLSNGNNSKTPLPAVSLISAQQDRSESRRRPSGNDSNERSSAAAAASAPRRKQSGSKPAATTTGADSAPPRSSAEHSDRPAQNGPVKRVDAQPTPLPTAIAKALTMRGAEAAIQLPAIQNGPLKRLDSQSASQAPPTGKVPTRGGDAAPAAKQPTPKNGLHPKAAGLVPPTSTQSQPADAAAPPAEHASGQRQVGPNKVGRSTPSQQPTSNGQRRGPPDNNTAEADRPATPAASFKSPLANGSRTMPGSKGGNGVGSPAKGGSRQSNRGTANGNVPAQNPWQIRAQQRESAVVHGMQRMRLSNSESHRQGGDPGTSAWPALGTSPGGTPFPPEIPTHSNPLQPPATSSSYLGVADRSRSAAAQSQGLPHDFLPHSSERSLADGLLQQLNLDGGSSSLQHMPNGLLRSSPSTHPMQQQPASAAPGWQPLLGRAGFDWSLGMASAESPLGGSFTDASHGMPLRHEGGFSTMAAPLVPALDDSSLQQHARSQPIQSMHPPTSHSLLASQLSSSGGSGGLLREASAARPVPLSPLRTHLTPLGGSPMGPPRTHSSLGSADMPSSGGLKGALRSPGSNLGSDTRLLAQSSSPLRSGSQPHGGLVGSILGPANGQQAAQAMPDNIRQIWERGSGGSASSGLDSQTPRLDPRLASPIMEPSMWQPQGAQPHRPSFGQRGVAAALQSFSHASR</sequence>
<feature type="repeat" description="ANK" evidence="1">
    <location>
        <begin position="1256"/>
        <end position="1288"/>
    </location>
</feature>
<feature type="compositionally biased region" description="Polar residues" evidence="2">
    <location>
        <begin position="208"/>
        <end position="224"/>
    </location>
</feature>
<comment type="caution">
    <text evidence="3">The sequence shown here is derived from an EMBL/GenBank/DDBJ whole genome shotgun (WGS) entry which is preliminary data.</text>
</comment>
<feature type="compositionally biased region" description="Polar residues" evidence="2">
    <location>
        <begin position="630"/>
        <end position="641"/>
    </location>
</feature>
<feature type="repeat" description="ANK" evidence="1">
    <location>
        <begin position="1360"/>
        <end position="1384"/>
    </location>
</feature>
<feature type="compositionally biased region" description="Polar residues" evidence="2">
    <location>
        <begin position="371"/>
        <end position="391"/>
    </location>
</feature>
<feature type="compositionally biased region" description="Polar residues" evidence="2">
    <location>
        <begin position="2516"/>
        <end position="2530"/>
    </location>
</feature>
<feature type="repeat" description="ANK" evidence="1">
    <location>
        <begin position="1087"/>
        <end position="1119"/>
    </location>
</feature>
<feature type="compositionally biased region" description="Low complexity" evidence="2">
    <location>
        <begin position="34"/>
        <end position="46"/>
    </location>
</feature>
<feature type="compositionally biased region" description="Low complexity" evidence="2">
    <location>
        <begin position="2610"/>
        <end position="2634"/>
    </location>
</feature>
<dbReference type="SUPFAM" id="SSF48403">
    <property type="entry name" value="Ankyrin repeat"/>
    <property type="match status" value="3"/>
</dbReference>
<evidence type="ECO:0000313" key="3">
    <source>
        <dbReference type="EMBL" id="KAK9831131.1"/>
    </source>
</evidence>
<feature type="compositionally biased region" description="Basic residues" evidence="2">
    <location>
        <begin position="403"/>
        <end position="420"/>
    </location>
</feature>
<dbReference type="Proteomes" id="UP001438707">
    <property type="component" value="Unassembled WGS sequence"/>
</dbReference>
<feature type="compositionally biased region" description="Polar residues" evidence="2">
    <location>
        <begin position="2009"/>
        <end position="2022"/>
    </location>
</feature>
<feature type="repeat" description="ANK" evidence="1">
    <location>
        <begin position="882"/>
        <end position="914"/>
    </location>
</feature>
<feature type="compositionally biased region" description="Low complexity" evidence="2">
    <location>
        <begin position="2024"/>
        <end position="2044"/>
    </location>
</feature>
<feature type="region of interest" description="Disordered" evidence="2">
    <location>
        <begin position="19"/>
        <end position="92"/>
    </location>
</feature>
<feature type="compositionally biased region" description="Polar residues" evidence="2">
    <location>
        <begin position="2447"/>
        <end position="2461"/>
    </location>
</feature>
<dbReference type="PROSITE" id="PS50297">
    <property type="entry name" value="ANK_REP_REGION"/>
    <property type="match status" value="25"/>
</dbReference>
<dbReference type="InterPro" id="IPR052391">
    <property type="entry name" value="E3_Ligase-Neurotoxin"/>
</dbReference>
<feature type="compositionally biased region" description="Polar residues" evidence="2">
    <location>
        <begin position="2374"/>
        <end position="2400"/>
    </location>
</feature>
<gene>
    <name evidence="3" type="ORF">WJX74_004458</name>
</gene>
<feature type="repeat" description="ANK" evidence="1">
    <location>
        <begin position="1492"/>
        <end position="1524"/>
    </location>
</feature>
<accession>A0AAW1RCW3</accession>
<dbReference type="Pfam" id="PF13637">
    <property type="entry name" value="Ank_4"/>
    <property type="match status" value="2"/>
</dbReference>
<feature type="compositionally biased region" description="Pro residues" evidence="2">
    <location>
        <begin position="496"/>
        <end position="505"/>
    </location>
</feature>
<dbReference type="PANTHER" id="PTHR24133">
    <property type="entry name" value="ANKYRIN DOMAIN-CONTAINING"/>
    <property type="match status" value="1"/>
</dbReference>
<feature type="compositionally biased region" description="Pro residues" evidence="2">
    <location>
        <begin position="569"/>
        <end position="578"/>
    </location>
</feature>
<feature type="compositionally biased region" description="Basic and acidic residues" evidence="2">
    <location>
        <begin position="183"/>
        <end position="195"/>
    </location>
</feature>
<evidence type="ECO:0000256" key="1">
    <source>
        <dbReference type="PROSITE-ProRule" id="PRU00023"/>
    </source>
</evidence>
<feature type="region of interest" description="Disordered" evidence="2">
    <location>
        <begin position="2502"/>
        <end position="2536"/>
    </location>
</feature>
<dbReference type="PROSITE" id="PS50088">
    <property type="entry name" value="ANK_REPEAT"/>
    <property type="match status" value="26"/>
</dbReference>
<dbReference type="Gene3D" id="1.25.40.20">
    <property type="entry name" value="Ankyrin repeat-containing domain"/>
    <property type="match status" value="9"/>
</dbReference>
<feature type="region of interest" description="Disordered" evidence="2">
    <location>
        <begin position="1965"/>
        <end position="2213"/>
    </location>
</feature>
<feature type="repeat" description="ANK" evidence="1">
    <location>
        <begin position="1459"/>
        <end position="1491"/>
    </location>
</feature>
<feature type="repeat" description="ANK" evidence="1">
    <location>
        <begin position="1020"/>
        <end position="1052"/>
    </location>
</feature>
<feature type="compositionally biased region" description="Acidic residues" evidence="2">
    <location>
        <begin position="1992"/>
        <end position="2001"/>
    </location>
</feature>
<feature type="repeat" description="ANK" evidence="1">
    <location>
        <begin position="1053"/>
        <end position="1078"/>
    </location>
</feature>
<organism evidence="3 4">
    <name type="scientific">Apatococcus lobatus</name>
    <dbReference type="NCBI Taxonomy" id="904363"/>
    <lineage>
        <taxon>Eukaryota</taxon>
        <taxon>Viridiplantae</taxon>
        <taxon>Chlorophyta</taxon>
        <taxon>core chlorophytes</taxon>
        <taxon>Trebouxiophyceae</taxon>
        <taxon>Chlorellales</taxon>
        <taxon>Chlorellaceae</taxon>
        <taxon>Apatococcus</taxon>
    </lineage>
</organism>
<protein>
    <submittedName>
        <fullName evidence="3">Uncharacterized protein</fullName>
    </submittedName>
</protein>
<feature type="repeat" description="ANK" evidence="1">
    <location>
        <begin position="1223"/>
        <end position="1255"/>
    </location>
</feature>
<feature type="repeat" description="ANK" evidence="1">
    <location>
        <begin position="1692"/>
        <end position="1724"/>
    </location>
</feature>
<feature type="compositionally biased region" description="Basic residues" evidence="2">
    <location>
        <begin position="1974"/>
        <end position="1987"/>
    </location>
</feature>
<feature type="compositionally biased region" description="Polar residues" evidence="2">
    <location>
        <begin position="2101"/>
        <end position="2121"/>
    </location>
</feature>
<feature type="repeat" description="ANK" evidence="1">
    <location>
        <begin position="1659"/>
        <end position="1691"/>
    </location>
</feature>
<feature type="repeat" description="ANK" evidence="1">
    <location>
        <begin position="848"/>
        <end position="881"/>
    </location>
</feature>
<reference evidence="3 4" key="1">
    <citation type="journal article" date="2024" name="Nat. Commun.">
        <title>Phylogenomics reveals the evolutionary origins of lichenization in chlorophyte algae.</title>
        <authorList>
            <person name="Puginier C."/>
            <person name="Libourel C."/>
            <person name="Otte J."/>
            <person name="Skaloud P."/>
            <person name="Haon M."/>
            <person name="Grisel S."/>
            <person name="Petersen M."/>
            <person name="Berrin J.G."/>
            <person name="Delaux P.M."/>
            <person name="Dal Grande F."/>
            <person name="Keller J."/>
        </authorList>
    </citation>
    <scope>NUCLEOTIDE SEQUENCE [LARGE SCALE GENOMIC DNA]</scope>
    <source>
        <strain evidence="3 4">SAG 2145</strain>
    </source>
</reference>
<feature type="compositionally biased region" description="Polar residues" evidence="2">
    <location>
        <begin position="2681"/>
        <end position="2704"/>
    </location>
</feature>
<dbReference type="InterPro" id="IPR036770">
    <property type="entry name" value="Ankyrin_rpt-contain_sf"/>
</dbReference>
<feature type="compositionally biased region" description="Polar residues" evidence="2">
    <location>
        <begin position="161"/>
        <end position="182"/>
    </location>
</feature>
<feature type="repeat" description="ANK" evidence="1">
    <location>
        <begin position="987"/>
        <end position="1019"/>
    </location>
</feature>
<feature type="repeat" description="ANK" evidence="1">
    <location>
        <begin position="1758"/>
        <end position="1790"/>
    </location>
</feature>
<evidence type="ECO:0000313" key="4">
    <source>
        <dbReference type="Proteomes" id="UP001438707"/>
    </source>
</evidence>
<feature type="repeat" description="ANK" evidence="1">
    <location>
        <begin position="1725"/>
        <end position="1757"/>
    </location>
</feature>
<feature type="repeat" description="ANK" evidence="1">
    <location>
        <begin position="814"/>
        <end position="835"/>
    </location>
</feature>
<feature type="repeat" description="ANK" evidence="1">
    <location>
        <begin position="915"/>
        <end position="947"/>
    </location>
</feature>
<feature type="region of interest" description="Disordered" evidence="2">
    <location>
        <begin position="370"/>
        <end position="652"/>
    </location>
</feature>
<dbReference type="EMBL" id="JALJOS010000014">
    <property type="protein sequence ID" value="KAK9831131.1"/>
    <property type="molecule type" value="Genomic_DNA"/>
</dbReference>
<evidence type="ECO:0000256" key="2">
    <source>
        <dbReference type="SAM" id="MobiDB-lite"/>
    </source>
</evidence>
<feature type="region of interest" description="Disordered" evidence="2">
    <location>
        <begin position="161"/>
        <end position="260"/>
    </location>
</feature>
<feature type="compositionally biased region" description="Polar residues" evidence="2">
    <location>
        <begin position="2166"/>
        <end position="2176"/>
    </location>
</feature>
<feature type="repeat" description="ANK" evidence="1">
    <location>
        <begin position="1791"/>
        <end position="1823"/>
    </location>
</feature>
<dbReference type="Pfam" id="PF00023">
    <property type="entry name" value="Ank"/>
    <property type="match status" value="2"/>
</dbReference>